<name>A0A7W7VC04_9PSEU</name>
<dbReference type="EMBL" id="JACHJQ010000001">
    <property type="protein sequence ID" value="MBB4904546.1"/>
    <property type="molecule type" value="Genomic_DNA"/>
</dbReference>
<evidence type="ECO:0000313" key="4">
    <source>
        <dbReference type="EMBL" id="MBB4904546.1"/>
    </source>
</evidence>
<dbReference type="RefSeq" id="WP_184808783.1">
    <property type="nucleotide sequence ID" value="NZ_JACHJQ010000001.1"/>
</dbReference>
<feature type="transmembrane region" description="Helical" evidence="3">
    <location>
        <begin position="149"/>
        <end position="169"/>
    </location>
</feature>
<dbReference type="Gene3D" id="1.10.10.1320">
    <property type="entry name" value="Anti-sigma factor, zinc-finger domain"/>
    <property type="match status" value="1"/>
</dbReference>
<keyword evidence="5" id="KW-1185">Reference proteome</keyword>
<organism evidence="4 5">
    <name type="scientific">Actinophytocola algeriensis</name>
    <dbReference type="NCBI Taxonomy" id="1768010"/>
    <lineage>
        <taxon>Bacteria</taxon>
        <taxon>Bacillati</taxon>
        <taxon>Actinomycetota</taxon>
        <taxon>Actinomycetes</taxon>
        <taxon>Pseudonocardiales</taxon>
        <taxon>Pseudonocardiaceae</taxon>
    </lineage>
</organism>
<accession>A0A7W7VC04</accession>
<protein>
    <submittedName>
        <fullName evidence="4">Uncharacterized protein</fullName>
    </submittedName>
</protein>
<dbReference type="Proteomes" id="UP000520767">
    <property type="component" value="Unassembled WGS sequence"/>
</dbReference>
<keyword evidence="1" id="KW-0805">Transcription regulation</keyword>
<reference evidence="4 5" key="1">
    <citation type="submission" date="2020-08" db="EMBL/GenBank/DDBJ databases">
        <title>Genomic Encyclopedia of Type Strains, Phase III (KMG-III): the genomes of soil and plant-associated and newly described type strains.</title>
        <authorList>
            <person name="Whitman W."/>
        </authorList>
    </citation>
    <scope>NUCLEOTIDE SEQUENCE [LARGE SCALE GENOMIC DNA]</scope>
    <source>
        <strain evidence="4 5">CECT 8960</strain>
    </source>
</reference>
<gene>
    <name evidence="4" type="ORF">FHR82_000756</name>
</gene>
<feature type="transmembrane region" description="Helical" evidence="3">
    <location>
        <begin position="74"/>
        <end position="98"/>
    </location>
</feature>
<keyword evidence="3" id="KW-1133">Transmembrane helix</keyword>
<feature type="transmembrane region" description="Helical" evidence="3">
    <location>
        <begin position="175"/>
        <end position="192"/>
    </location>
</feature>
<feature type="transmembrane region" description="Helical" evidence="3">
    <location>
        <begin position="199"/>
        <end position="217"/>
    </location>
</feature>
<comment type="caution">
    <text evidence="4">The sequence shown here is derived from an EMBL/GenBank/DDBJ whole genome shotgun (WGS) entry which is preliminary data.</text>
</comment>
<feature type="transmembrane region" description="Helical" evidence="3">
    <location>
        <begin position="110"/>
        <end position="128"/>
    </location>
</feature>
<evidence type="ECO:0000256" key="2">
    <source>
        <dbReference type="ARBA" id="ARBA00023163"/>
    </source>
</evidence>
<evidence type="ECO:0000256" key="3">
    <source>
        <dbReference type="SAM" id="Phobius"/>
    </source>
</evidence>
<feature type="transmembrane region" description="Helical" evidence="3">
    <location>
        <begin position="229"/>
        <end position="249"/>
    </location>
</feature>
<keyword evidence="3" id="KW-0812">Transmembrane</keyword>
<evidence type="ECO:0000313" key="5">
    <source>
        <dbReference type="Proteomes" id="UP000520767"/>
    </source>
</evidence>
<proteinExistence type="predicted"/>
<keyword evidence="3" id="KW-0472">Membrane</keyword>
<dbReference type="AlphaFoldDB" id="A0A7W7VC04"/>
<sequence length="255" mass="26683">MTWHASTELLRGYADGDDLAADVVWAVEVHLESCADCRARLAAQAVSVTPLLDQVWAGLEPSPEPAPVRRGRWLATWATPAMGPWLGMTVLITLLALVADRLIPQPFPSLALLLAPIAPVAGVAAAWARGLDPAHELVAATPRAGLYLVLRRTVAVLAVVIPLLAVATWTSPLRWLLPCLAFTVATLALGAFTGVRRAAAVLVGGWAALVIGPSLVTARPPAVLEPAALGVWAAVLVAGAAVVRLRAAVFTRLEL</sequence>
<dbReference type="InterPro" id="IPR041916">
    <property type="entry name" value="Anti_sigma_zinc_sf"/>
</dbReference>
<evidence type="ECO:0000256" key="1">
    <source>
        <dbReference type="ARBA" id="ARBA00023015"/>
    </source>
</evidence>
<keyword evidence="2" id="KW-0804">Transcription</keyword>